<evidence type="ECO:0000256" key="1">
    <source>
        <dbReference type="SAM" id="Phobius"/>
    </source>
</evidence>
<dbReference type="EMBL" id="AQQW01000009">
    <property type="protein sequence ID" value="ETW11867.1"/>
    <property type="molecule type" value="Genomic_DNA"/>
</dbReference>
<keyword evidence="1" id="KW-1133">Transmembrane helix</keyword>
<dbReference type="AlphaFoldDB" id="W4HGK6"/>
<gene>
    <name evidence="2" type="ORF">ATO8_14412</name>
</gene>
<feature type="transmembrane region" description="Helical" evidence="1">
    <location>
        <begin position="6"/>
        <end position="22"/>
    </location>
</feature>
<keyword evidence="1" id="KW-0812">Transmembrane</keyword>
<proteinExistence type="predicted"/>
<reference evidence="2 3" key="1">
    <citation type="journal article" date="2014" name="Antonie Van Leeuwenhoek">
        <title>Roseivivax atlanticus sp. nov., isolated from surface seawater of the Atlantic Ocean.</title>
        <authorList>
            <person name="Li G."/>
            <person name="Lai Q."/>
            <person name="Liu X."/>
            <person name="Sun F."/>
            <person name="Shao Z."/>
        </authorList>
    </citation>
    <scope>NUCLEOTIDE SEQUENCE [LARGE SCALE GENOMIC DNA]</scope>
    <source>
        <strain evidence="2 3">22II-s10s</strain>
    </source>
</reference>
<organism evidence="2 3">
    <name type="scientific">Roseivivax marinus</name>
    <dbReference type="NCBI Taxonomy" id="1379903"/>
    <lineage>
        <taxon>Bacteria</taxon>
        <taxon>Pseudomonadati</taxon>
        <taxon>Pseudomonadota</taxon>
        <taxon>Alphaproteobacteria</taxon>
        <taxon>Rhodobacterales</taxon>
        <taxon>Roseobacteraceae</taxon>
        <taxon>Roseivivax</taxon>
    </lineage>
</organism>
<accession>W4HGK6</accession>
<comment type="caution">
    <text evidence="2">The sequence shown here is derived from an EMBL/GenBank/DDBJ whole genome shotgun (WGS) entry which is preliminary data.</text>
</comment>
<dbReference type="STRING" id="1379903.ATO8_14412"/>
<keyword evidence="3" id="KW-1185">Reference proteome</keyword>
<dbReference type="eggNOG" id="ENOG5033BKE">
    <property type="taxonomic scope" value="Bacteria"/>
</dbReference>
<dbReference type="RefSeq" id="WP_043845404.1">
    <property type="nucleotide sequence ID" value="NZ_AQQW01000009.1"/>
</dbReference>
<protein>
    <submittedName>
        <fullName evidence="2">Uncharacterized protein</fullName>
    </submittedName>
</protein>
<name>W4HGK6_9RHOB</name>
<sequence>MILKVVLLFLVFMGVMGMFGKWRRPRLPRFGAGKCPDCGRHRIGKGPCPCKQNRNG</sequence>
<evidence type="ECO:0000313" key="3">
    <source>
        <dbReference type="Proteomes" id="UP000019063"/>
    </source>
</evidence>
<dbReference type="Proteomes" id="UP000019063">
    <property type="component" value="Unassembled WGS sequence"/>
</dbReference>
<evidence type="ECO:0000313" key="2">
    <source>
        <dbReference type="EMBL" id="ETW11867.1"/>
    </source>
</evidence>
<keyword evidence="1" id="KW-0472">Membrane</keyword>